<keyword evidence="1" id="KW-1133">Transmembrane helix</keyword>
<proteinExistence type="predicted"/>
<reference evidence="2" key="1">
    <citation type="journal article" date="2017" name="Appl. Environ. Microbiol.">
        <title>Molecular characterization of an Endozoicomonas-like organism causing infection in king scallop Pecten maximus L.</title>
        <authorList>
            <person name="Cano I."/>
            <person name="van Aerle R."/>
            <person name="Ross S."/>
            <person name="Verner-Jeffreys D.W."/>
            <person name="Paley R.K."/>
            <person name="Rimmer G."/>
            <person name="Ryder D."/>
            <person name="Hooper P."/>
            <person name="Stone D."/>
            <person name="Feist S.W."/>
        </authorList>
    </citation>
    <scope>NUCLEOTIDE SEQUENCE</scope>
</reference>
<feature type="transmembrane region" description="Helical" evidence="1">
    <location>
        <begin position="147"/>
        <end position="171"/>
    </location>
</feature>
<evidence type="ECO:0000256" key="1">
    <source>
        <dbReference type="SAM" id="Phobius"/>
    </source>
</evidence>
<comment type="caution">
    <text evidence="2">The sequence shown here is derived from an EMBL/GenBank/DDBJ whole genome shotgun (WGS) entry which is preliminary data.</text>
</comment>
<accession>A0A2H9T867</accession>
<feature type="transmembrane region" description="Helical" evidence="1">
    <location>
        <begin position="61"/>
        <end position="84"/>
    </location>
</feature>
<name>A0A2H9T867_9ZZZZ</name>
<feature type="transmembrane region" description="Helical" evidence="1">
    <location>
        <begin position="16"/>
        <end position="41"/>
    </location>
</feature>
<feature type="transmembrane region" description="Helical" evidence="1">
    <location>
        <begin position="91"/>
        <end position="112"/>
    </location>
</feature>
<evidence type="ECO:0000313" key="2">
    <source>
        <dbReference type="EMBL" id="PJE79404.1"/>
    </source>
</evidence>
<feature type="transmembrane region" description="Helical" evidence="1">
    <location>
        <begin position="192"/>
        <end position="210"/>
    </location>
</feature>
<keyword evidence="1" id="KW-0472">Membrane</keyword>
<dbReference type="AlphaFoldDB" id="A0A2H9T867"/>
<dbReference type="EMBL" id="NSIT01000071">
    <property type="protein sequence ID" value="PJE79404.1"/>
    <property type="molecule type" value="Genomic_DNA"/>
</dbReference>
<gene>
    <name evidence="2" type="ORF">CI610_01626</name>
</gene>
<feature type="transmembrane region" description="Helical" evidence="1">
    <location>
        <begin position="216"/>
        <end position="235"/>
    </location>
</feature>
<sequence length="294" mass="32243">MMRGLAELAMRGPKQAIILAMVFAGIPMLFWLSAAIVSLVILRRGISHGLNVLMWALLPGIAWAAMGQFSIISGLAVTACLAVVLRQTVSWCRTLMTIVPLGALIVLALTYWNPPQLVVMTEMVQSLLKPMLEQSGALSVKSTDIQVLIHSGVIGILAWFSLAFCLLGLLLARAWQAMLFNPGGFGYEFRRIRLPVAAMMVLLVFMLASLTLPSTILSLFPVVTLPLFIAGLGLVHGLVELRNRGKIWLVIFYMVLALFTQLAYPVIVLTACLDSLFDFRKRISNRMNQDSSGV</sequence>
<feature type="transmembrane region" description="Helical" evidence="1">
    <location>
        <begin position="247"/>
        <end position="267"/>
    </location>
</feature>
<protein>
    <recommendedName>
        <fullName evidence="3">DUF2232 domain-containing protein</fullName>
    </recommendedName>
</protein>
<evidence type="ECO:0008006" key="3">
    <source>
        <dbReference type="Google" id="ProtNLM"/>
    </source>
</evidence>
<keyword evidence="1" id="KW-0812">Transmembrane</keyword>
<organism evidence="2">
    <name type="scientific">invertebrate metagenome</name>
    <dbReference type="NCBI Taxonomy" id="1711999"/>
    <lineage>
        <taxon>unclassified sequences</taxon>
        <taxon>metagenomes</taxon>
        <taxon>organismal metagenomes</taxon>
    </lineage>
</organism>